<feature type="compositionally biased region" description="Basic and acidic residues" evidence="5">
    <location>
        <begin position="430"/>
        <end position="439"/>
    </location>
</feature>
<evidence type="ECO:0000256" key="6">
    <source>
        <dbReference type="SAM" id="Phobius"/>
    </source>
</evidence>
<evidence type="ECO:0000256" key="3">
    <source>
        <dbReference type="ARBA" id="ARBA00022989"/>
    </source>
</evidence>
<keyword evidence="2 6" id="KW-0812">Transmembrane</keyword>
<comment type="subcellular location">
    <subcellularLocation>
        <location evidence="1">Membrane</location>
        <topology evidence="1">Multi-pass membrane protein</topology>
    </subcellularLocation>
</comment>
<dbReference type="InterPro" id="IPR007568">
    <property type="entry name" value="RTA1"/>
</dbReference>
<evidence type="ECO:0008006" key="9">
    <source>
        <dbReference type="Google" id="ProtNLM"/>
    </source>
</evidence>
<organism evidence="7 8">
    <name type="scientific">Cytospora chrysosperma</name>
    <name type="common">Cytospora canker fungus</name>
    <name type="synonym">Sphaeria chrysosperma</name>
    <dbReference type="NCBI Taxonomy" id="252740"/>
    <lineage>
        <taxon>Eukaryota</taxon>
        <taxon>Fungi</taxon>
        <taxon>Dikarya</taxon>
        <taxon>Ascomycota</taxon>
        <taxon>Pezizomycotina</taxon>
        <taxon>Sordariomycetes</taxon>
        <taxon>Sordariomycetidae</taxon>
        <taxon>Diaporthales</taxon>
        <taxon>Cytosporaceae</taxon>
        <taxon>Cytospora</taxon>
    </lineage>
</organism>
<name>A0A423W2N3_CYTCH</name>
<feature type="transmembrane region" description="Helical" evidence="6">
    <location>
        <begin position="189"/>
        <end position="212"/>
    </location>
</feature>
<dbReference type="PANTHER" id="PTHR31465:SF7">
    <property type="entry name" value="SPHINGOID LONG-CHAIN BASE TRANSPORTER RSB1"/>
    <property type="match status" value="1"/>
</dbReference>
<evidence type="ECO:0000256" key="1">
    <source>
        <dbReference type="ARBA" id="ARBA00004141"/>
    </source>
</evidence>
<evidence type="ECO:0000256" key="2">
    <source>
        <dbReference type="ARBA" id="ARBA00022692"/>
    </source>
</evidence>
<feature type="transmembrane region" description="Helical" evidence="6">
    <location>
        <begin position="134"/>
        <end position="158"/>
    </location>
</feature>
<evidence type="ECO:0000313" key="8">
    <source>
        <dbReference type="Proteomes" id="UP000284375"/>
    </source>
</evidence>
<dbReference type="EMBL" id="LJZO01000016">
    <property type="protein sequence ID" value="ROV97580.1"/>
    <property type="molecule type" value="Genomic_DNA"/>
</dbReference>
<proteinExistence type="predicted"/>
<dbReference type="GO" id="GO:0000324">
    <property type="term" value="C:fungal-type vacuole"/>
    <property type="evidence" value="ECO:0007669"/>
    <property type="project" value="TreeGrafter"/>
</dbReference>
<sequence length="457" mass="49991">MTAPSEPLWLNVYNTPYSNGFNIAANSYILEITAYALRLQPWFIVSYTTNFGLSLIAPVFITIGIHLCTAQVLTTLGTEHAILSPNSHLRVFIWTDLLAALLQAIGLGLTFSLAKQSGSWGITLPAQAGPGQAVMYAGLLLQTLALAAALILLAVAYVRAGKADRKYGYTTFQRDGTGYVSLSPRFKTFLAVLPLAGVCTLVRCAYRTAAVWGGLGSDTARDEVLWLAAEGVMLTEAMVSLAVFHPAIWLEDGIRRRSSSVDAEQGGVAASKLGKRLTVGSFATEMDEPRNRDSRQDLEDEFGRVLFPTSPMAPSDASSPGSTSRRGSAAEREQLYQTSPYDPRDGSGGRHSEDITSESRGLSPLEAEAEEQRRQETESFIEPPRKSSKRMSRMLQLQREAEAAAAEAEAQADDRFEVESIQLPSRKPSRRDTVRRRDDDLEDVTLKSSYSFSVYSQ</sequence>
<feature type="compositionally biased region" description="Basic and acidic residues" evidence="5">
    <location>
        <begin position="342"/>
        <end position="354"/>
    </location>
</feature>
<dbReference type="Pfam" id="PF04479">
    <property type="entry name" value="RTA1"/>
    <property type="match status" value="1"/>
</dbReference>
<dbReference type="Proteomes" id="UP000284375">
    <property type="component" value="Unassembled WGS sequence"/>
</dbReference>
<feature type="compositionally biased region" description="Polar residues" evidence="5">
    <location>
        <begin position="316"/>
        <end position="326"/>
    </location>
</feature>
<keyword evidence="3 6" id="KW-1133">Transmembrane helix</keyword>
<protein>
    <recommendedName>
        <fullName evidence="9">Sphingoid long-chain base transporter RSB1</fullName>
    </recommendedName>
</protein>
<dbReference type="OrthoDB" id="4521223at2759"/>
<keyword evidence="8" id="KW-1185">Reference proteome</keyword>
<evidence type="ECO:0000256" key="4">
    <source>
        <dbReference type="ARBA" id="ARBA00023136"/>
    </source>
</evidence>
<feature type="transmembrane region" description="Helical" evidence="6">
    <location>
        <begin position="224"/>
        <end position="250"/>
    </location>
</feature>
<reference evidence="7 8" key="1">
    <citation type="submission" date="2015-09" db="EMBL/GenBank/DDBJ databases">
        <title>Host preference determinants of Valsa canker pathogens revealed by comparative genomics.</title>
        <authorList>
            <person name="Yin Z."/>
            <person name="Huang L."/>
        </authorList>
    </citation>
    <scope>NUCLEOTIDE SEQUENCE [LARGE SCALE GENOMIC DNA]</scope>
    <source>
        <strain evidence="7 8">YSFL</strain>
    </source>
</reference>
<comment type="caution">
    <text evidence="7">The sequence shown here is derived from an EMBL/GenBank/DDBJ whole genome shotgun (WGS) entry which is preliminary data.</text>
</comment>
<gene>
    <name evidence="7" type="ORF">VSDG_04591</name>
</gene>
<feature type="region of interest" description="Disordered" evidence="5">
    <location>
        <begin position="305"/>
        <end position="440"/>
    </location>
</feature>
<dbReference type="AlphaFoldDB" id="A0A423W2N3"/>
<evidence type="ECO:0000256" key="5">
    <source>
        <dbReference type="SAM" id="MobiDB-lite"/>
    </source>
</evidence>
<accession>A0A423W2N3</accession>
<evidence type="ECO:0000313" key="7">
    <source>
        <dbReference type="EMBL" id="ROV97580.1"/>
    </source>
</evidence>
<dbReference type="GO" id="GO:0005886">
    <property type="term" value="C:plasma membrane"/>
    <property type="evidence" value="ECO:0007669"/>
    <property type="project" value="TreeGrafter"/>
</dbReference>
<feature type="transmembrane region" description="Helical" evidence="6">
    <location>
        <begin position="51"/>
        <end position="70"/>
    </location>
</feature>
<dbReference type="PANTHER" id="PTHR31465">
    <property type="entry name" value="PROTEIN RTA1-RELATED"/>
    <property type="match status" value="1"/>
</dbReference>
<feature type="transmembrane region" description="Helical" evidence="6">
    <location>
        <begin position="91"/>
        <end position="114"/>
    </location>
</feature>
<keyword evidence="4 6" id="KW-0472">Membrane</keyword>